<reference evidence="8 9" key="1">
    <citation type="submission" date="2018-10" db="EMBL/GenBank/DDBJ databases">
        <authorList>
            <consortium name="Pathogen Informatics"/>
        </authorList>
    </citation>
    <scope>NUCLEOTIDE SEQUENCE [LARGE SCALE GENOMIC DNA]</scope>
</reference>
<dbReference type="SUPFAM" id="SSF118215">
    <property type="entry name" value="Proton glutamate symport protein"/>
    <property type="match status" value="1"/>
</dbReference>
<dbReference type="InterPro" id="IPR050746">
    <property type="entry name" value="DAACS"/>
</dbReference>
<feature type="transmembrane region" description="Helical" evidence="6">
    <location>
        <begin position="73"/>
        <end position="90"/>
    </location>
</feature>
<evidence type="ECO:0000313" key="9">
    <source>
        <dbReference type="Proteomes" id="UP000267029"/>
    </source>
</evidence>
<evidence type="ECO:0000256" key="4">
    <source>
        <dbReference type="ARBA" id="ARBA00022989"/>
    </source>
</evidence>
<protein>
    <recommendedName>
        <fullName evidence="6">Amino acid transporter</fullName>
    </recommendedName>
</protein>
<dbReference type="GO" id="GO:0005313">
    <property type="term" value="F:L-glutamate transmembrane transporter activity"/>
    <property type="evidence" value="ECO:0007669"/>
    <property type="project" value="TreeGrafter"/>
</dbReference>
<organism evidence="8 9">
    <name type="scientific">Mesocestoides corti</name>
    <name type="common">Flatworm</name>
    <dbReference type="NCBI Taxonomy" id="53468"/>
    <lineage>
        <taxon>Eukaryota</taxon>
        <taxon>Metazoa</taxon>
        <taxon>Spiralia</taxon>
        <taxon>Lophotrochozoa</taxon>
        <taxon>Platyhelminthes</taxon>
        <taxon>Cestoda</taxon>
        <taxon>Eucestoda</taxon>
        <taxon>Cyclophyllidea</taxon>
        <taxon>Mesocestoididae</taxon>
        <taxon>Mesocestoides</taxon>
    </lineage>
</organism>
<comment type="caution">
    <text evidence="6">Lacks conserved residue(s) required for the propagation of feature annotation.</text>
</comment>
<comment type="similarity">
    <text evidence="6">Belongs to the dicarboxylate/amino acid:cation symporter (DAACS) (TC 2.A.23) family.</text>
</comment>
<evidence type="ECO:0000256" key="5">
    <source>
        <dbReference type="ARBA" id="ARBA00023136"/>
    </source>
</evidence>
<dbReference type="Proteomes" id="UP000267029">
    <property type="component" value="Unassembled WGS sequence"/>
</dbReference>
<dbReference type="Gene3D" id="1.10.3860.10">
    <property type="entry name" value="Sodium:dicarboxylate symporter"/>
    <property type="match status" value="1"/>
</dbReference>
<dbReference type="PRINTS" id="PR00173">
    <property type="entry name" value="EDTRNSPORT"/>
</dbReference>
<feature type="compositionally biased region" description="Acidic residues" evidence="7">
    <location>
        <begin position="155"/>
        <end position="165"/>
    </location>
</feature>
<dbReference type="Pfam" id="PF00375">
    <property type="entry name" value="SDF"/>
    <property type="match status" value="1"/>
</dbReference>
<dbReference type="AlphaFoldDB" id="A0A0R3UA98"/>
<name>A0A0R3UA98_MESCO</name>
<feature type="region of interest" description="Disordered" evidence="7">
    <location>
        <begin position="155"/>
        <end position="178"/>
    </location>
</feature>
<keyword evidence="3 6" id="KW-0812">Transmembrane</keyword>
<keyword evidence="4 6" id="KW-1133">Transmembrane helix</keyword>
<keyword evidence="2 6" id="KW-0813">Transport</keyword>
<dbReference type="GO" id="GO:0005886">
    <property type="term" value="C:plasma membrane"/>
    <property type="evidence" value="ECO:0007669"/>
    <property type="project" value="TreeGrafter"/>
</dbReference>
<dbReference type="InterPro" id="IPR036458">
    <property type="entry name" value="Na:dicarbo_symporter_sf"/>
</dbReference>
<evidence type="ECO:0000256" key="1">
    <source>
        <dbReference type="ARBA" id="ARBA00004141"/>
    </source>
</evidence>
<feature type="transmembrane region" description="Helical" evidence="6">
    <location>
        <begin position="96"/>
        <end position="117"/>
    </location>
</feature>
<dbReference type="OrthoDB" id="5877963at2759"/>
<dbReference type="InterPro" id="IPR001991">
    <property type="entry name" value="Na-dicarboxylate_symporter"/>
</dbReference>
<gene>
    <name evidence="8" type="ORF">MCOS_LOCUS3847</name>
</gene>
<evidence type="ECO:0000256" key="2">
    <source>
        <dbReference type="ARBA" id="ARBA00022448"/>
    </source>
</evidence>
<dbReference type="PANTHER" id="PTHR11958:SF99">
    <property type="entry name" value="SODIUM-DEPENDENT EXCITATORY AMINO ACID TRANSPORTER GLT-6-RELATED"/>
    <property type="match status" value="1"/>
</dbReference>
<proteinExistence type="inferred from homology"/>
<dbReference type="EMBL" id="UXSR01001045">
    <property type="protein sequence ID" value="VDD77844.1"/>
    <property type="molecule type" value="Genomic_DNA"/>
</dbReference>
<keyword evidence="6" id="KW-0769">Symport</keyword>
<sequence length="178" mass="18741">MNNDITETAAGIRAVAMAEMYSGLDKYGCNTMASRFVVPVCAVMKGDGPAIFITAACVYVTEQAGVEIDAGKVIFIILLTFSASLAVPNIPSSSMVLVVTVLSSIGVPTKAASILFAMEWLLDRCRSGIGGLSVMYLSATTSAIYESIKKKSDDETEVEAEENGVEFDKSSLSATSLV</sequence>
<keyword evidence="5 6" id="KW-0472">Membrane</keyword>
<keyword evidence="9" id="KW-1185">Reference proteome</keyword>
<dbReference type="GO" id="GO:0015175">
    <property type="term" value="F:neutral L-amino acid transmembrane transporter activity"/>
    <property type="evidence" value="ECO:0007669"/>
    <property type="project" value="TreeGrafter"/>
</dbReference>
<evidence type="ECO:0000313" key="8">
    <source>
        <dbReference type="EMBL" id="VDD77844.1"/>
    </source>
</evidence>
<dbReference type="PANTHER" id="PTHR11958">
    <property type="entry name" value="SODIUM/DICARBOXYLATE SYMPORTER-RELATED"/>
    <property type="match status" value="1"/>
</dbReference>
<dbReference type="GO" id="GO:0015501">
    <property type="term" value="F:glutamate:sodium symporter activity"/>
    <property type="evidence" value="ECO:0007669"/>
    <property type="project" value="TreeGrafter"/>
</dbReference>
<dbReference type="STRING" id="53468.A0A0R3UA98"/>
<evidence type="ECO:0000256" key="7">
    <source>
        <dbReference type="SAM" id="MobiDB-lite"/>
    </source>
</evidence>
<evidence type="ECO:0000256" key="6">
    <source>
        <dbReference type="RuleBase" id="RU361216"/>
    </source>
</evidence>
<accession>A0A0R3UA98</accession>
<evidence type="ECO:0000256" key="3">
    <source>
        <dbReference type="ARBA" id="ARBA00022692"/>
    </source>
</evidence>
<comment type="subcellular location">
    <subcellularLocation>
        <location evidence="1 6">Membrane</location>
        <topology evidence="1 6">Multi-pass membrane protein</topology>
    </subcellularLocation>
</comment>